<evidence type="ECO:0000256" key="2">
    <source>
        <dbReference type="ARBA" id="ARBA00022487"/>
    </source>
</evidence>
<feature type="chain" id="PRO_5023926986" evidence="5">
    <location>
        <begin position="34"/>
        <end position="318"/>
    </location>
</feature>
<dbReference type="SMART" id="SM01110">
    <property type="entry name" value="Cutinase"/>
    <property type="match status" value="1"/>
</dbReference>
<sequence>MKMRSKLHRAVATTVATLSLAGGAVFAPAPADAEVAYVNANPCDFSVLIGVRGFTAPSGTGTSAGGHGWTSGGYGDVPQSVVSSYNRNWSWPTYEISLNYDASIVSPIQVWDGAQHLADEINWYANTCAYGPAILLTGHSLGAAVIINLLTNADEYLTEKSRVMVRSVQLYGSPMFYAPGRSWSSGTNYGQGIFAAMSSAASNEAVTASINATFGAGFIEDNCYAEDGYCQSGRALDNVAHNRYANNEAVMGGYSLGERLRVMTRGTPRDGATVEPSAYSLPAPGSGELPNVALITPRNASEYADEIAQMTHILREQR</sequence>
<keyword evidence="5" id="KW-0732">Signal</keyword>
<evidence type="ECO:0000313" key="7">
    <source>
        <dbReference type="Proteomes" id="UP000325827"/>
    </source>
</evidence>
<gene>
    <name evidence="6" type="ORF">F6B43_07170</name>
</gene>
<evidence type="ECO:0000256" key="3">
    <source>
        <dbReference type="ARBA" id="ARBA00022801"/>
    </source>
</evidence>
<proteinExistence type="inferred from homology"/>
<dbReference type="PANTHER" id="PTHR33630:SF9">
    <property type="entry name" value="CUTINASE 4"/>
    <property type="match status" value="1"/>
</dbReference>
<feature type="signal peptide" evidence="5">
    <location>
        <begin position="1"/>
        <end position="33"/>
    </location>
</feature>
<dbReference type="InterPro" id="IPR029058">
    <property type="entry name" value="AB_hydrolase_fold"/>
</dbReference>
<evidence type="ECO:0000256" key="1">
    <source>
        <dbReference type="ARBA" id="ARBA00007534"/>
    </source>
</evidence>
<organism evidence="6 7">
    <name type="scientific">Microbacterium rhizomatis</name>
    <dbReference type="NCBI Taxonomy" id="1631477"/>
    <lineage>
        <taxon>Bacteria</taxon>
        <taxon>Bacillati</taxon>
        <taxon>Actinomycetota</taxon>
        <taxon>Actinomycetes</taxon>
        <taxon>Micrococcales</taxon>
        <taxon>Microbacteriaceae</taxon>
        <taxon>Microbacterium</taxon>
    </lineage>
</organism>
<keyword evidence="4" id="KW-1015">Disulfide bond</keyword>
<evidence type="ECO:0000256" key="4">
    <source>
        <dbReference type="ARBA" id="ARBA00023157"/>
    </source>
</evidence>
<keyword evidence="7" id="KW-1185">Reference proteome</keyword>
<evidence type="ECO:0000313" key="6">
    <source>
        <dbReference type="EMBL" id="KAA9111356.1"/>
    </source>
</evidence>
<evidence type="ECO:0000256" key="5">
    <source>
        <dbReference type="SAM" id="SignalP"/>
    </source>
</evidence>
<dbReference type="EMBL" id="VYSA01000001">
    <property type="protein sequence ID" value="KAA9111356.1"/>
    <property type="molecule type" value="Genomic_DNA"/>
</dbReference>
<comment type="caution">
    <text evidence="6">The sequence shown here is derived from an EMBL/GenBank/DDBJ whole genome shotgun (WGS) entry which is preliminary data.</text>
</comment>
<reference evidence="7" key="1">
    <citation type="submission" date="2019-09" db="EMBL/GenBank/DDBJ databases">
        <title>Mumia zhuanghuii sp. nov. isolated from the intestinal contents of plateau pika (Ochotona curzoniae) in the Qinghai-Tibet plateau of China.</title>
        <authorList>
            <person name="Tian Z."/>
        </authorList>
    </citation>
    <scope>NUCLEOTIDE SEQUENCE [LARGE SCALE GENOMIC DNA]</scope>
    <source>
        <strain evidence="7">JCM 30598</strain>
    </source>
</reference>
<accession>A0A5J5J5G7</accession>
<keyword evidence="3" id="KW-0378">Hydrolase</keyword>
<comment type="similarity">
    <text evidence="1">Belongs to the cutinase family.</text>
</comment>
<keyword evidence="2" id="KW-0719">Serine esterase</keyword>
<dbReference type="Pfam" id="PF01083">
    <property type="entry name" value="Cutinase"/>
    <property type="match status" value="1"/>
</dbReference>
<dbReference type="Proteomes" id="UP000325827">
    <property type="component" value="Unassembled WGS sequence"/>
</dbReference>
<dbReference type="PANTHER" id="PTHR33630">
    <property type="entry name" value="CUTINASE RV1984C-RELATED-RELATED"/>
    <property type="match status" value="1"/>
</dbReference>
<dbReference type="SUPFAM" id="SSF53474">
    <property type="entry name" value="alpha/beta-Hydrolases"/>
    <property type="match status" value="1"/>
</dbReference>
<name>A0A5J5J5G7_9MICO</name>
<dbReference type="AlphaFoldDB" id="A0A5J5J5G7"/>
<dbReference type="Gene3D" id="3.40.50.1820">
    <property type="entry name" value="alpha/beta hydrolase"/>
    <property type="match status" value="1"/>
</dbReference>
<dbReference type="GO" id="GO:0052689">
    <property type="term" value="F:carboxylic ester hydrolase activity"/>
    <property type="evidence" value="ECO:0007669"/>
    <property type="project" value="UniProtKB-KW"/>
</dbReference>
<dbReference type="InterPro" id="IPR000675">
    <property type="entry name" value="Cutinase/axe"/>
</dbReference>
<protein>
    <submittedName>
        <fullName evidence="6">Cutinase family protein</fullName>
    </submittedName>
</protein>